<evidence type="ECO:0000313" key="2">
    <source>
        <dbReference type="EMBL" id="KAH0573828.1"/>
    </source>
</evidence>
<dbReference type="AlphaFoldDB" id="V6LP36"/>
<dbReference type="GeneID" id="94297786"/>
<dbReference type="VEuPathDB" id="GiardiaDB:SS50377_23763"/>
<keyword evidence="3" id="KW-1185">Reference proteome</keyword>
<dbReference type="Proteomes" id="UP000018208">
    <property type="component" value="Unassembled WGS sequence"/>
</dbReference>
<reference evidence="1 2" key="1">
    <citation type="journal article" date="2014" name="PLoS Genet.">
        <title>The Genome of Spironucleus salmonicida Highlights a Fish Pathogen Adapted to Fluctuating Environments.</title>
        <authorList>
            <person name="Xu F."/>
            <person name="Jerlstrom-Hultqvist J."/>
            <person name="Einarsson E."/>
            <person name="Astvaldsson A."/>
            <person name="Svard S.G."/>
            <person name="Andersson J.O."/>
        </authorList>
    </citation>
    <scope>NUCLEOTIDE SEQUENCE</scope>
    <source>
        <strain evidence="2">ATCC 50377</strain>
    </source>
</reference>
<evidence type="ECO:0000313" key="1">
    <source>
        <dbReference type="EMBL" id="EST46442.1"/>
    </source>
</evidence>
<protein>
    <submittedName>
        <fullName evidence="1">Uncharacterized protein</fullName>
    </submittedName>
</protein>
<organism evidence="1">
    <name type="scientific">Spironucleus salmonicida</name>
    <dbReference type="NCBI Taxonomy" id="348837"/>
    <lineage>
        <taxon>Eukaryota</taxon>
        <taxon>Metamonada</taxon>
        <taxon>Diplomonadida</taxon>
        <taxon>Hexamitidae</taxon>
        <taxon>Hexamitinae</taxon>
        <taxon>Spironucleus</taxon>
    </lineage>
</organism>
<evidence type="ECO:0000313" key="3">
    <source>
        <dbReference type="Proteomes" id="UP000018208"/>
    </source>
</evidence>
<dbReference type="EMBL" id="AUWU02000004">
    <property type="protein sequence ID" value="KAH0573828.1"/>
    <property type="molecule type" value="Genomic_DNA"/>
</dbReference>
<proteinExistence type="predicted"/>
<accession>V6LP36</accession>
<gene>
    <name evidence="2" type="ORF">SS50377_23763</name>
    <name evidence="1" type="ORF">SS50377_fx077</name>
</gene>
<dbReference type="RefSeq" id="XP_067764601.1">
    <property type="nucleotide sequence ID" value="XM_067907627.1"/>
</dbReference>
<reference evidence="2" key="2">
    <citation type="submission" date="2020-12" db="EMBL/GenBank/DDBJ databases">
        <title>New Spironucleus salmonicida genome in near-complete chromosomes.</title>
        <authorList>
            <person name="Xu F."/>
            <person name="Kurt Z."/>
            <person name="Jimenez-Gonzalez A."/>
            <person name="Astvaldsson A."/>
            <person name="Andersson J.O."/>
            <person name="Svard S.G."/>
        </authorList>
    </citation>
    <scope>NUCLEOTIDE SEQUENCE</scope>
    <source>
        <strain evidence="2">ATCC 50377</strain>
    </source>
</reference>
<dbReference type="EMBL" id="KI546074">
    <property type="protein sequence ID" value="EST46442.1"/>
    <property type="molecule type" value="Genomic_DNA"/>
</dbReference>
<sequence>MHMKSEVIVQLPSQLFLHQSAKPQSQILYDYLQYEKIFEVESNIYNKNQSITGTLLQHFSENILIQSMIKRPYQKTQLLIASIGSLFQFKLK</sequence>
<dbReference type="KEGG" id="ssao:94297786"/>
<name>V6LP36_9EUKA</name>